<accession>A0A7S2A9I1</accession>
<proteinExistence type="predicted"/>
<protein>
    <submittedName>
        <fullName evidence="1">Uncharacterized protein</fullName>
    </submittedName>
</protein>
<dbReference type="EMBL" id="HBGO01038177">
    <property type="protein sequence ID" value="CAD9361788.1"/>
    <property type="molecule type" value="Transcribed_RNA"/>
</dbReference>
<gene>
    <name evidence="1" type="ORF">OSIN01602_LOCUS22109</name>
</gene>
<sequence length="107" mass="11580">MIVKVPVWVNDQLASDIKEFDDAGFSICGSKSFDNVNHFHRHGELGERPARDALAIGVAKKFIAALDVPQWAKTDGIGGARVHPIRGVWLLMDLDICPKGAAALGFV</sequence>
<organism evidence="1">
    <name type="scientific">Trieres chinensis</name>
    <name type="common">Marine centric diatom</name>
    <name type="synonym">Odontella sinensis</name>
    <dbReference type="NCBI Taxonomy" id="1514140"/>
    <lineage>
        <taxon>Eukaryota</taxon>
        <taxon>Sar</taxon>
        <taxon>Stramenopiles</taxon>
        <taxon>Ochrophyta</taxon>
        <taxon>Bacillariophyta</taxon>
        <taxon>Mediophyceae</taxon>
        <taxon>Biddulphiophycidae</taxon>
        <taxon>Eupodiscales</taxon>
        <taxon>Parodontellaceae</taxon>
        <taxon>Trieres</taxon>
    </lineage>
</organism>
<reference evidence="1" key="1">
    <citation type="submission" date="2021-01" db="EMBL/GenBank/DDBJ databases">
        <authorList>
            <person name="Corre E."/>
            <person name="Pelletier E."/>
            <person name="Niang G."/>
            <person name="Scheremetjew M."/>
            <person name="Finn R."/>
            <person name="Kale V."/>
            <person name="Holt S."/>
            <person name="Cochrane G."/>
            <person name="Meng A."/>
            <person name="Brown T."/>
            <person name="Cohen L."/>
        </authorList>
    </citation>
    <scope>NUCLEOTIDE SEQUENCE</scope>
    <source>
        <strain evidence="1">Grunow 1884</strain>
    </source>
</reference>
<name>A0A7S2A9I1_TRICV</name>
<evidence type="ECO:0000313" key="1">
    <source>
        <dbReference type="EMBL" id="CAD9361788.1"/>
    </source>
</evidence>
<dbReference type="AlphaFoldDB" id="A0A7S2A9I1"/>